<evidence type="ECO:0000313" key="11">
    <source>
        <dbReference type="Proteomes" id="UP000626220"/>
    </source>
</evidence>
<dbReference type="AlphaFoldDB" id="A0A8J3GU48"/>
<accession>A0A8J3GU48</accession>
<evidence type="ECO:0000313" key="10">
    <source>
        <dbReference type="EMBL" id="GHF34806.1"/>
    </source>
</evidence>
<evidence type="ECO:0000256" key="1">
    <source>
        <dbReference type="ARBA" id="ARBA00001974"/>
    </source>
</evidence>
<evidence type="ECO:0000256" key="5">
    <source>
        <dbReference type="ARBA" id="ARBA00023002"/>
    </source>
</evidence>
<name>A0A8J3GU48_9RHOB</name>
<feature type="domain" description="Acyl-CoA dehydrogenase/oxidase C-terminal" evidence="7">
    <location>
        <begin position="226"/>
        <end position="369"/>
    </location>
</feature>
<dbReference type="CDD" id="cd00567">
    <property type="entry name" value="ACAD"/>
    <property type="match status" value="1"/>
</dbReference>
<dbReference type="InterPro" id="IPR037069">
    <property type="entry name" value="AcylCoA_DH/ox_N_sf"/>
</dbReference>
<feature type="domain" description="Acyl-CoA oxidase/dehydrogenase middle" evidence="8">
    <location>
        <begin position="121"/>
        <end position="200"/>
    </location>
</feature>
<dbReference type="Gene3D" id="2.40.110.10">
    <property type="entry name" value="Butyryl-CoA Dehydrogenase, subunit A, domain 2"/>
    <property type="match status" value="1"/>
</dbReference>
<evidence type="ECO:0000256" key="2">
    <source>
        <dbReference type="ARBA" id="ARBA00009347"/>
    </source>
</evidence>
<comment type="caution">
    <text evidence="10">The sequence shown here is derived from an EMBL/GenBank/DDBJ whole genome shotgun (WGS) entry which is preliminary data.</text>
</comment>
<dbReference type="PANTHER" id="PTHR43884">
    <property type="entry name" value="ACYL-COA DEHYDROGENASE"/>
    <property type="match status" value="1"/>
</dbReference>
<dbReference type="Gene3D" id="1.10.540.10">
    <property type="entry name" value="Acyl-CoA dehydrogenase/oxidase, N-terminal domain"/>
    <property type="match status" value="1"/>
</dbReference>
<dbReference type="Pfam" id="PF02770">
    <property type="entry name" value="Acyl-CoA_dh_M"/>
    <property type="match status" value="1"/>
</dbReference>
<evidence type="ECO:0000259" key="9">
    <source>
        <dbReference type="Pfam" id="PF02771"/>
    </source>
</evidence>
<dbReference type="GO" id="GO:0003995">
    <property type="term" value="F:acyl-CoA dehydrogenase activity"/>
    <property type="evidence" value="ECO:0007669"/>
    <property type="project" value="TreeGrafter"/>
</dbReference>
<gene>
    <name evidence="10" type="ORF">GCM10017056_02840</name>
</gene>
<dbReference type="EMBL" id="BNCJ01000001">
    <property type="protein sequence ID" value="GHF34806.1"/>
    <property type="molecule type" value="Genomic_DNA"/>
</dbReference>
<dbReference type="InterPro" id="IPR013786">
    <property type="entry name" value="AcylCoA_DH/ox_N"/>
</dbReference>
<comment type="similarity">
    <text evidence="2 6">Belongs to the acyl-CoA dehydrogenase family.</text>
</comment>
<dbReference type="Gene3D" id="1.20.140.10">
    <property type="entry name" value="Butyryl-CoA Dehydrogenase, subunit A, domain 3"/>
    <property type="match status" value="1"/>
</dbReference>
<dbReference type="Pfam" id="PF02771">
    <property type="entry name" value="Acyl-CoA_dh_N"/>
    <property type="match status" value="1"/>
</dbReference>
<dbReference type="InterPro" id="IPR006091">
    <property type="entry name" value="Acyl-CoA_Oxase/DH_mid-dom"/>
</dbReference>
<evidence type="ECO:0000259" key="7">
    <source>
        <dbReference type="Pfam" id="PF00441"/>
    </source>
</evidence>
<keyword evidence="11" id="KW-1185">Reference proteome</keyword>
<dbReference type="PANTHER" id="PTHR43884:SF20">
    <property type="entry name" value="ACYL-COA DEHYDROGENASE FADE28"/>
    <property type="match status" value="1"/>
</dbReference>
<dbReference type="SUPFAM" id="SSF56645">
    <property type="entry name" value="Acyl-CoA dehydrogenase NM domain-like"/>
    <property type="match status" value="1"/>
</dbReference>
<dbReference type="InterPro" id="IPR009100">
    <property type="entry name" value="AcylCoA_DH/oxidase_NM_dom_sf"/>
</dbReference>
<dbReference type="Proteomes" id="UP000626220">
    <property type="component" value="Unassembled WGS sequence"/>
</dbReference>
<evidence type="ECO:0000259" key="8">
    <source>
        <dbReference type="Pfam" id="PF02770"/>
    </source>
</evidence>
<dbReference type="RefSeq" id="WP_189678246.1">
    <property type="nucleotide sequence ID" value="NZ_BNCJ01000001.1"/>
</dbReference>
<reference evidence="10" key="2">
    <citation type="submission" date="2020-09" db="EMBL/GenBank/DDBJ databases">
        <authorList>
            <person name="Sun Q."/>
            <person name="Kim S."/>
        </authorList>
    </citation>
    <scope>NUCLEOTIDE SEQUENCE</scope>
    <source>
        <strain evidence="10">KCTC 42650</strain>
    </source>
</reference>
<evidence type="ECO:0000256" key="3">
    <source>
        <dbReference type="ARBA" id="ARBA00022630"/>
    </source>
</evidence>
<protein>
    <submittedName>
        <fullName evidence="10">Acyl-CoA dehydrogenase</fullName>
    </submittedName>
</protein>
<keyword evidence="4 6" id="KW-0274">FAD</keyword>
<proteinExistence type="inferred from homology"/>
<keyword evidence="5 6" id="KW-0560">Oxidoreductase</keyword>
<dbReference type="InterPro" id="IPR046373">
    <property type="entry name" value="Acyl-CoA_Oxase/DH_mid-dom_sf"/>
</dbReference>
<feature type="domain" description="Acyl-CoA dehydrogenase/oxidase N-terminal" evidence="9">
    <location>
        <begin position="6"/>
        <end position="108"/>
    </location>
</feature>
<dbReference type="GO" id="GO:0050660">
    <property type="term" value="F:flavin adenine dinucleotide binding"/>
    <property type="evidence" value="ECO:0007669"/>
    <property type="project" value="InterPro"/>
</dbReference>
<sequence length="377" mass="40381">MNFNLTEERQMLQDTLRRYLSDKYDTKTRNTIIDSDKGFSPEIWAELAELGVIGALFTEEQGGFGGKGFDLSTVFEELGRAGVVEPFLDTAVLGGGLIAALGNDEQQALIEDLIGGGLQLALAHGEPVARYDLSRVETTAKESGGQIVLNGRKSVVVNAEAADHLIVSARESGDVADADGISLFLVPAGTSGLTLRGYPMFAGGHAAEVTLDNVTLPASARLGTAGKGLAALTDVIARANVALAAESLGAMETAVELTRDYLMTRKQFGRPIGTFQALAHRYSDLLIEMEQARSAVINGAGHLEDDPAERDLHGASMRNLIGRVGRLVAEESIQMHGGIAMTKEYELAHIAKRIVMTDHRFGDTDYHLERFIELSAA</sequence>
<dbReference type="SUPFAM" id="SSF47203">
    <property type="entry name" value="Acyl-CoA dehydrogenase C-terminal domain-like"/>
    <property type="match status" value="1"/>
</dbReference>
<organism evidence="10 11">
    <name type="scientific">Seohaeicola zhoushanensis</name>
    <dbReference type="NCBI Taxonomy" id="1569283"/>
    <lineage>
        <taxon>Bacteria</taxon>
        <taxon>Pseudomonadati</taxon>
        <taxon>Pseudomonadota</taxon>
        <taxon>Alphaproteobacteria</taxon>
        <taxon>Rhodobacterales</taxon>
        <taxon>Roseobacteraceae</taxon>
        <taxon>Seohaeicola</taxon>
    </lineage>
</organism>
<comment type="cofactor">
    <cofactor evidence="1 6">
        <name>FAD</name>
        <dbReference type="ChEBI" id="CHEBI:57692"/>
    </cofactor>
</comment>
<reference evidence="10" key="1">
    <citation type="journal article" date="2014" name="Int. J. Syst. Evol. Microbiol.">
        <title>Complete genome sequence of Corynebacterium casei LMG S-19264T (=DSM 44701T), isolated from a smear-ripened cheese.</title>
        <authorList>
            <consortium name="US DOE Joint Genome Institute (JGI-PGF)"/>
            <person name="Walter F."/>
            <person name="Albersmeier A."/>
            <person name="Kalinowski J."/>
            <person name="Ruckert C."/>
        </authorList>
    </citation>
    <scope>NUCLEOTIDE SEQUENCE</scope>
    <source>
        <strain evidence="10">KCTC 42650</strain>
    </source>
</reference>
<dbReference type="Pfam" id="PF00441">
    <property type="entry name" value="Acyl-CoA_dh_1"/>
    <property type="match status" value="1"/>
</dbReference>
<evidence type="ECO:0000256" key="4">
    <source>
        <dbReference type="ARBA" id="ARBA00022827"/>
    </source>
</evidence>
<dbReference type="InterPro" id="IPR009075">
    <property type="entry name" value="AcylCo_DH/oxidase_C"/>
</dbReference>
<keyword evidence="3 6" id="KW-0285">Flavoprotein</keyword>
<evidence type="ECO:0000256" key="6">
    <source>
        <dbReference type="RuleBase" id="RU362125"/>
    </source>
</evidence>
<dbReference type="InterPro" id="IPR036250">
    <property type="entry name" value="AcylCo_DH-like_C"/>
</dbReference>